<dbReference type="EMBL" id="JAGVWC010000010">
    <property type="protein sequence ID" value="MBS3061611.1"/>
    <property type="molecule type" value="Genomic_DNA"/>
</dbReference>
<evidence type="ECO:0000313" key="3">
    <source>
        <dbReference type="Proteomes" id="UP000675968"/>
    </source>
</evidence>
<dbReference type="Proteomes" id="UP000675968">
    <property type="component" value="Unassembled WGS sequence"/>
</dbReference>
<gene>
    <name evidence="2" type="ORF">J4215_03445</name>
</gene>
<dbReference type="Gene3D" id="3.40.50.150">
    <property type="entry name" value="Vaccinia Virus protein VP39"/>
    <property type="match status" value="1"/>
</dbReference>
<evidence type="ECO:0000259" key="1">
    <source>
        <dbReference type="Pfam" id="PF08241"/>
    </source>
</evidence>
<dbReference type="InterPro" id="IPR013216">
    <property type="entry name" value="Methyltransf_11"/>
</dbReference>
<keyword evidence="2" id="KW-0489">Methyltransferase</keyword>
<proteinExistence type="predicted"/>
<name>A0A8T4L4A0_9ARCH</name>
<dbReference type="GO" id="GO:0032259">
    <property type="term" value="P:methylation"/>
    <property type="evidence" value="ECO:0007669"/>
    <property type="project" value="UniProtKB-KW"/>
</dbReference>
<dbReference type="GO" id="GO:0008757">
    <property type="term" value="F:S-adenosylmethionine-dependent methyltransferase activity"/>
    <property type="evidence" value="ECO:0007669"/>
    <property type="project" value="InterPro"/>
</dbReference>
<accession>A0A8T4L4A0</accession>
<reference evidence="2" key="1">
    <citation type="submission" date="2021-03" db="EMBL/GenBank/DDBJ databases">
        <authorList>
            <person name="Jaffe A."/>
        </authorList>
    </citation>
    <scope>NUCLEOTIDE SEQUENCE</scope>
    <source>
        <strain evidence="2">RIFCSPLOWO2_01_FULL_AR10_48_17</strain>
    </source>
</reference>
<dbReference type="Pfam" id="PF08241">
    <property type="entry name" value="Methyltransf_11"/>
    <property type="match status" value="1"/>
</dbReference>
<dbReference type="InterPro" id="IPR029063">
    <property type="entry name" value="SAM-dependent_MTases_sf"/>
</dbReference>
<dbReference type="CDD" id="cd02440">
    <property type="entry name" value="AdoMet_MTases"/>
    <property type="match status" value="1"/>
</dbReference>
<comment type="caution">
    <text evidence="2">The sequence shown here is derived from an EMBL/GenBank/DDBJ whole genome shotgun (WGS) entry which is preliminary data.</text>
</comment>
<organism evidence="2 3">
    <name type="scientific">Candidatus Iainarchaeum sp</name>
    <dbReference type="NCBI Taxonomy" id="3101447"/>
    <lineage>
        <taxon>Archaea</taxon>
        <taxon>Candidatus Iainarchaeota</taxon>
        <taxon>Candidatus Iainarchaeia</taxon>
        <taxon>Candidatus Iainarchaeales</taxon>
        <taxon>Candidatus Iainarchaeaceae</taxon>
        <taxon>Candidatus Iainarchaeum</taxon>
    </lineage>
</organism>
<reference evidence="2" key="2">
    <citation type="submission" date="2021-05" db="EMBL/GenBank/DDBJ databases">
        <title>Protein family content uncovers lineage relationships and bacterial pathway maintenance mechanisms in DPANN archaea.</title>
        <authorList>
            <person name="Castelle C.J."/>
            <person name="Meheust R."/>
            <person name="Jaffe A.L."/>
            <person name="Seitz K."/>
            <person name="Gong X."/>
            <person name="Baker B.J."/>
            <person name="Banfield J.F."/>
        </authorList>
    </citation>
    <scope>NUCLEOTIDE SEQUENCE</scope>
    <source>
        <strain evidence="2">RIFCSPLOWO2_01_FULL_AR10_48_17</strain>
    </source>
</reference>
<keyword evidence="2" id="KW-0808">Transferase</keyword>
<feature type="domain" description="Methyltransferase type 11" evidence="1">
    <location>
        <begin position="80"/>
        <end position="168"/>
    </location>
</feature>
<protein>
    <submittedName>
        <fullName evidence="2">Class I SAM-dependent methyltransferase</fullName>
    </submittedName>
</protein>
<dbReference type="SUPFAM" id="SSF53335">
    <property type="entry name" value="S-adenosyl-L-methionine-dependent methyltransferases"/>
    <property type="match status" value="1"/>
</dbReference>
<sequence length="225" mass="25871">MNFRKPRSPEDALKRRRLGKRLRQDRKKDWQSLRYGGSPSDLWSVRRTPLRAIESDFRAKFSSIVQNLQMCAGTRQIRVLDLGCLDGEAISQLAADFPNIKAHGLSLKRLDSWKKYRTVAFRVAHAEKTRFPANHFDLIYSYFGLTHSDFESSVKEAHRILLSGGELLVNQEVGNLYGLRGSDFDLLNQQKKRLEELGFEVLKGAFLGMGVGNQLICKFFHLRKK</sequence>
<evidence type="ECO:0000313" key="2">
    <source>
        <dbReference type="EMBL" id="MBS3061611.1"/>
    </source>
</evidence>
<dbReference type="AlphaFoldDB" id="A0A8T4L4A0"/>